<dbReference type="GO" id="GO:0005524">
    <property type="term" value="F:ATP binding"/>
    <property type="evidence" value="ECO:0007669"/>
    <property type="project" value="InterPro"/>
</dbReference>
<dbReference type="Proteomes" id="UP000679691">
    <property type="component" value="Unassembled WGS sequence"/>
</dbReference>
<proteinExistence type="predicted"/>
<feature type="domain" description="ABC transmembrane type-1" evidence="6">
    <location>
        <begin position="40"/>
        <end position="232"/>
    </location>
</feature>
<dbReference type="InterPro" id="IPR036640">
    <property type="entry name" value="ABC1_TM_sf"/>
</dbReference>
<reference evidence="7" key="1">
    <citation type="submission" date="2021-03" db="EMBL/GenBank/DDBJ databases">
        <authorList>
            <person name="Lu T."/>
            <person name="Wang Q."/>
            <person name="Han X."/>
        </authorList>
    </citation>
    <scope>NUCLEOTIDE SEQUENCE</scope>
    <source>
        <strain evidence="7">WQ 2009</strain>
    </source>
</reference>
<evidence type="ECO:0000256" key="3">
    <source>
        <dbReference type="ARBA" id="ARBA00022989"/>
    </source>
</evidence>
<dbReference type="RefSeq" id="WP_353546223.1">
    <property type="nucleotide sequence ID" value="NZ_JAGKSB010000003.1"/>
</dbReference>
<organism evidence="7 8">
    <name type="scientific">Rhinopithecimicrobium faecis</name>
    <dbReference type="NCBI Taxonomy" id="2820698"/>
    <lineage>
        <taxon>Bacteria</taxon>
        <taxon>Pseudomonadati</taxon>
        <taxon>Bacteroidota</taxon>
        <taxon>Sphingobacteriia</taxon>
        <taxon>Sphingobacteriales</taxon>
        <taxon>Sphingobacteriaceae</taxon>
        <taxon>Rhinopithecimicrobium</taxon>
    </lineage>
</organism>
<keyword evidence="3 5" id="KW-1133">Transmembrane helix</keyword>
<evidence type="ECO:0000256" key="4">
    <source>
        <dbReference type="ARBA" id="ARBA00023136"/>
    </source>
</evidence>
<feature type="transmembrane region" description="Helical" evidence="5">
    <location>
        <begin position="178"/>
        <end position="195"/>
    </location>
</feature>
<dbReference type="GO" id="GO:0005886">
    <property type="term" value="C:plasma membrane"/>
    <property type="evidence" value="ECO:0007669"/>
    <property type="project" value="UniProtKB-SubCell"/>
</dbReference>
<dbReference type="EMBL" id="JAGKSB010000003">
    <property type="protein sequence ID" value="MBP3942741.1"/>
    <property type="molecule type" value="Genomic_DNA"/>
</dbReference>
<feature type="transmembrane region" description="Helical" evidence="5">
    <location>
        <begin position="37"/>
        <end position="61"/>
    </location>
</feature>
<gene>
    <name evidence="7" type="ORF">J5U18_04035</name>
</gene>
<comment type="caution">
    <text evidence="7">The sequence shown here is derived from an EMBL/GenBank/DDBJ whole genome shotgun (WGS) entry which is preliminary data.</text>
</comment>
<keyword evidence="2 5" id="KW-0812">Transmembrane</keyword>
<feature type="transmembrane region" description="Helical" evidence="5">
    <location>
        <begin position="73"/>
        <end position="91"/>
    </location>
</feature>
<dbReference type="Gene3D" id="1.20.1560.10">
    <property type="entry name" value="ABC transporter type 1, transmembrane domain"/>
    <property type="match status" value="1"/>
</dbReference>
<dbReference type="SUPFAM" id="SSF90123">
    <property type="entry name" value="ABC transporter transmembrane region"/>
    <property type="match status" value="1"/>
</dbReference>
<feature type="transmembrane region" description="Helical" evidence="5">
    <location>
        <begin position="152"/>
        <end position="172"/>
    </location>
</feature>
<keyword evidence="4 5" id="KW-0472">Membrane</keyword>
<keyword evidence="8" id="KW-1185">Reference proteome</keyword>
<comment type="subcellular location">
    <subcellularLocation>
        <location evidence="1">Cell membrane</location>
        <topology evidence="1">Multi-pass membrane protein</topology>
    </subcellularLocation>
</comment>
<evidence type="ECO:0000259" key="6">
    <source>
        <dbReference type="PROSITE" id="PS50929"/>
    </source>
</evidence>
<dbReference type="Pfam" id="PF00664">
    <property type="entry name" value="ABC_membrane"/>
    <property type="match status" value="1"/>
</dbReference>
<protein>
    <recommendedName>
        <fullName evidence="6">ABC transmembrane type-1 domain-containing protein</fullName>
    </recommendedName>
</protein>
<dbReference type="GO" id="GO:0140359">
    <property type="term" value="F:ABC-type transporter activity"/>
    <property type="evidence" value="ECO:0007669"/>
    <property type="project" value="InterPro"/>
</dbReference>
<evidence type="ECO:0000313" key="7">
    <source>
        <dbReference type="EMBL" id="MBP3942741.1"/>
    </source>
</evidence>
<evidence type="ECO:0000256" key="2">
    <source>
        <dbReference type="ARBA" id="ARBA00022692"/>
    </source>
</evidence>
<sequence length="238" mass="27808">MYFKPSDIPLAENDSEIQEESFKDIVKNTLRGNFRSLFYILICILSFSLIQFLFPFLSQAIIDLGIGNGNVKFIYTILVAQFFLMIGKSFFEMSRSWITLFLSNKINLTMISEFILKIMKLPIQTYENKQPGDILQRLQDHHIVENFISRTLVDFVFAIFSVFVYAIFLIIYAPMVTVVFISLTVVYVIWTMSFLKKRKRLNLDRFQLAKSENSKLLEIIYGMKEIKALSHQVCKLKS</sequence>
<dbReference type="InterPro" id="IPR011527">
    <property type="entry name" value="ABC1_TM_dom"/>
</dbReference>
<evidence type="ECO:0000256" key="1">
    <source>
        <dbReference type="ARBA" id="ARBA00004651"/>
    </source>
</evidence>
<evidence type="ECO:0000313" key="8">
    <source>
        <dbReference type="Proteomes" id="UP000679691"/>
    </source>
</evidence>
<dbReference type="PROSITE" id="PS50929">
    <property type="entry name" value="ABC_TM1F"/>
    <property type="match status" value="1"/>
</dbReference>
<accession>A0A8T4HDC3</accession>
<evidence type="ECO:0000256" key="5">
    <source>
        <dbReference type="SAM" id="Phobius"/>
    </source>
</evidence>
<name>A0A8T4HDC3_9SPHI</name>
<dbReference type="AlphaFoldDB" id="A0A8T4HDC3"/>